<dbReference type="AlphaFoldDB" id="A0A1M6PLP9"/>
<dbReference type="OrthoDB" id="9809962at2"/>
<dbReference type="Proteomes" id="UP000183997">
    <property type="component" value="Unassembled WGS sequence"/>
</dbReference>
<dbReference type="RefSeq" id="WP_072910885.1">
    <property type="nucleotide sequence ID" value="NZ_FRAR01000006.1"/>
</dbReference>
<dbReference type="EMBL" id="FRAR01000006">
    <property type="protein sequence ID" value="SHK08862.1"/>
    <property type="molecule type" value="Genomic_DNA"/>
</dbReference>
<dbReference type="SUPFAM" id="SSF56784">
    <property type="entry name" value="HAD-like"/>
    <property type="match status" value="1"/>
</dbReference>
<dbReference type="STRING" id="1121421.SAMN02745123_00659"/>
<dbReference type="InterPro" id="IPR006439">
    <property type="entry name" value="HAD-SF_hydro_IA"/>
</dbReference>
<dbReference type="Pfam" id="PF00702">
    <property type="entry name" value="Hydrolase"/>
    <property type="match status" value="1"/>
</dbReference>
<dbReference type="SFLD" id="SFLDG01129">
    <property type="entry name" value="C1.5:_HAD__Beta-PGM__Phosphata"/>
    <property type="match status" value="1"/>
</dbReference>
<evidence type="ECO:0000256" key="1">
    <source>
        <dbReference type="ARBA" id="ARBA00022801"/>
    </source>
</evidence>
<gene>
    <name evidence="2" type="ORF">SAMN02745123_00659</name>
</gene>
<dbReference type="InterPro" id="IPR023214">
    <property type="entry name" value="HAD_sf"/>
</dbReference>
<keyword evidence="1" id="KW-0378">Hydrolase</keyword>
<dbReference type="PRINTS" id="PR00413">
    <property type="entry name" value="HADHALOGNASE"/>
</dbReference>
<evidence type="ECO:0000313" key="3">
    <source>
        <dbReference type="Proteomes" id="UP000183997"/>
    </source>
</evidence>
<dbReference type="Gene3D" id="3.40.50.1000">
    <property type="entry name" value="HAD superfamily/HAD-like"/>
    <property type="match status" value="1"/>
</dbReference>
<evidence type="ECO:0000313" key="2">
    <source>
        <dbReference type="EMBL" id="SHK08862.1"/>
    </source>
</evidence>
<dbReference type="PANTHER" id="PTHR43316">
    <property type="entry name" value="HYDROLASE, HALOACID DELAHOGENASE-RELATED"/>
    <property type="match status" value="1"/>
</dbReference>
<reference evidence="3" key="1">
    <citation type="submission" date="2016-11" db="EMBL/GenBank/DDBJ databases">
        <authorList>
            <person name="Varghese N."/>
            <person name="Submissions S."/>
        </authorList>
    </citation>
    <scope>NUCLEOTIDE SEQUENCE [LARGE SCALE GENOMIC DNA]</scope>
    <source>
        <strain evidence="3">DSM 10349</strain>
    </source>
</reference>
<dbReference type="GO" id="GO:0016787">
    <property type="term" value="F:hydrolase activity"/>
    <property type="evidence" value="ECO:0007669"/>
    <property type="project" value="UniProtKB-KW"/>
</dbReference>
<sequence>MLKTILFDLDGTLLPMDLNHFLTSYFGGLTKSCSHLLDPKALHQHVWASTEAMIRDNRADKTNQEVFMEAFLPRFDLTAEEIMPLFDNFYDTGFSELICCTTPTPLSKAICEELIDKGYQLVLATNPIFPDIATAQRMHWAGIKDIPWALVTTYEHCHYCKPNPNYYKEILDRIGAKPEETLMVGNDTREDLVAGKLGIKTYLVTDHLIDHGNSSYETDFEGRLEDFVKFAKDLPSVKQS</sequence>
<organism evidence="2 3">
    <name type="scientific">Desulforamulus aeronauticus DSM 10349</name>
    <dbReference type="NCBI Taxonomy" id="1121421"/>
    <lineage>
        <taxon>Bacteria</taxon>
        <taxon>Bacillati</taxon>
        <taxon>Bacillota</taxon>
        <taxon>Clostridia</taxon>
        <taxon>Eubacteriales</taxon>
        <taxon>Peptococcaceae</taxon>
        <taxon>Desulforamulus</taxon>
    </lineage>
</organism>
<accession>A0A1M6PLP9</accession>
<dbReference type="InterPro" id="IPR036412">
    <property type="entry name" value="HAD-like_sf"/>
</dbReference>
<protein>
    <submittedName>
        <fullName evidence="2">FMN phosphatase YigB, HAD superfamily</fullName>
    </submittedName>
</protein>
<dbReference type="SFLD" id="SFLDS00003">
    <property type="entry name" value="Haloacid_Dehalogenase"/>
    <property type="match status" value="1"/>
</dbReference>
<name>A0A1M6PLP9_9FIRM</name>
<dbReference type="InterPro" id="IPR051540">
    <property type="entry name" value="S-2-haloacid_dehalogenase"/>
</dbReference>
<dbReference type="PANTHER" id="PTHR43316:SF3">
    <property type="entry name" value="HALOACID DEHALOGENASE, TYPE II (AFU_ORTHOLOGUE AFUA_2G07750)-RELATED"/>
    <property type="match status" value="1"/>
</dbReference>
<proteinExistence type="predicted"/>
<keyword evidence="3" id="KW-1185">Reference proteome</keyword>